<comment type="caution">
    <text evidence="1">The sequence shown here is derived from an EMBL/GenBank/DDBJ whole genome shotgun (WGS) entry which is preliminary data.</text>
</comment>
<organism evidence="1 2">
    <name type="scientific">Batillaria attramentaria</name>
    <dbReference type="NCBI Taxonomy" id="370345"/>
    <lineage>
        <taxon>Eukaryota</taxon>
        <taxon>Metazoa</taxon>
        <taxon>Spiralia</taxon>
        <taxon>Lophotrochozoa</taxon>
        <taxon>Mollusca</taxon>
        <taxon>Gastropoda</taxon>
        <taxon>Caenogastropoda</taxon>
        <taxon>Sorbeoconcha</taxon>
        <taxon>Cerithioidea</taxon>
        <taxon>Batillariidae</taxon>
        <taxon>Batillaria</taxon>
    </lineage>
</organism>
<dbReference type="Proteomes" id="UP001519460">
    <property type="component" value="Unassembled WGS sequence"/>
</dbReference>
<dbReference type="EMBL" id="JACVVK020000557">
    <property type="protein sequence ID" value="KAK7466522.1"/>
    <property type="molecule type" value="Genomic_DNA"/>
</dbReference>
<dbReference type="AlphaFoldDB" id="A0ABD0J996"/>
<reference evidence="1 2" key="1">
    <citation type="journal article" date="2023" name="Sci. Data">
        <title>Genome assembly of the Korean intertidal mud-creeper Batillaria attramentaria.</title>
        <authorList>
            <person name="Patra A.K."/>
            <person name="Ho P.T."/>
            <person name="Jun S."/>
            <person name="Lee S.J."/>
            <person name="Kim Y."/>
            <person name="Won Y.J."/>
        </authorList>
    </citation>
    <scope>NUCLEOTIDE SEQUENCE [LARGE SCALE GENOMIC DNA]</scope>
    <source>
        <strain evidence="1">Wonlab-2016</strain>
    </source>
</reference>
<keyword evidence="2" id="KW-1185">Reference proteome</keyword>
<proteinExistence type="predicted"/>
<protein>
    <submittedName>
        <fullName evidence="1">Uncharacterized protein</fullName>
    </submittedName>
</protein>
<name>A0ABD0J996_9CAEN</name>
<evidence type="ECO:0000313" key="1">
    <source>
        <dbReference type="EMBL" id="KAK7466522.1"/>
    </source>
</evidence>
<feature type="non-terminal residue" evidence="1">
    <location>
        <position position="1"/>
    </location>
</feature>
<evidence type="ECO:0000313" key="2">
    <source>
        <dbReference type="Proteomes" id="UP001519460"/>
    </source>
</evidence>
<accession>A0ABD0J996</accession>
<sequence length="68" mass="7459">QTFQNQFPKLYPADQAPGSRTQALHQGLINNSMDNNDQHVGFMHTALCGAWRAPGHGKAVIAKSSLVW</sequence>
<gene>
    <name evidence="1" type="ORF">BaRGS_00037372</name>
</gene>